<dbReference type="EMBL" id="JOKG01000003">
    <property type="protein sequence ID" value="KEQ13446.1"/>
    <property type="molecule type" value="Genomic_DNA"/>
</dbReference>
<keyword evidence="3" id="KW-1185">Reference proteome</keyword>
<evidence type="ECO:0000313" key="2">
    <source>
        <dbReference type="EMBL" id="KEQ13446.1"/>
    </source>
</evidence>
<reference evidence="2 3" key="1">
    <citation type="submission" date="2014-06" db="EMBL/GenBank/DDBJ databases">
        <title>Whole Genome Sequences of Three Symbiotic Endozoicomonas Bacteria.</title>
        <authorList>
            <person name="Neave M.J."/>
            <person name="Apprill A."/>
            <person name="Voolstra C.R."/>
        </authorList>
    </citation>
    <scope>NUCLEOTIDE SEQUENCE [LARGE SCALE GENOMIC DNA]</scope>
    <source>
        <strain evidence="2 3">LMG 24815</strain>
    </source>
</reference>
<proteinExistence type="predicted"/>
<evidence type="ECO:0000313" key="3">
    <source>
        <dbReference type="Proteomes" id="UP000028006"/>
    </source>
</evidence>
<feature type="region of interest" description="Disordered" evidence="1">
    <location>
        <begin position="50"/>
        <end position="73"/>
    </location>
</feature>
<evidence type="ECO:0000256" key="1">
    <source>
        <dbReference type="SAM" id="MobiDB-lite"/>
    </source>
</evidence>
<sequence>MAVAGTSCEGQKDHLIRKYKHRLPFYEAMAPKEAKRLLDKMGKQLRAECRKRPALTTGGRENNVKRRLPDDTS</sequence>
<dbReference type="Proteomes" id="UP000028006">
    <property type="component" value="Unassembled WGS sequence"/>
</dbReference>
<accession>A0A081N4S3</accession>
<dbReference type="AlphaFoldDB" id="A0A081N4S3"/>
<feature type="compositionally biased region" description="Basic and acidic residues" evidence="1">
    <location>
        <begin position="62"/>
        <end position="73"/>
    </location>
</feature>
<protein>
    <submittedName>
        <fullName evidence="2">Uncharacterized protein</fullName>
    </submittedName>
</protein>
<comment type="caution">
    <text evidence="2">The sequence shown here is derived from an EMBL/GenBank/DDBJ whole genome shotgun (WGS) entry which is preliminary data.</text>
</comment>
<gene>
    <name evidence="2" type="ORF">GZ77_13815</name>
</gene>
<name>A0A081N4S3_9GAMM</name>
<organism evidence="2 3">
    <name type="scientific">Endozoicomonas montiporae</name>
    <dbReference type="NCBI Taxonomy" id="1027273"/>
    <lineage>
        <taxon>Bacteria</taxon>
        <taxon>Pseudomonadati</taxon>
        <taxon>Pseudomonadota</taxon>
        <taxon>Gammaproteobacteria</taxon>
        <taxon>Oceanospirillales</taxon>
        <taxon>Endozoicomonadaceae</taxon>
        <taxon>Endozoicomonas</taxon>
    </lineage>
</organism>